<dbReference type="STRING" id="1925591.BI308_14895"/>
<comment type="subcellular location">
    <subcellularLocation>
        <location evidence="2">Membrane</location>
        <topology evidence="2">Multi-pass membrane protein</topology>
    </subcellularLocation>
</comment>
<evidence type="ECO:0000256" key="4">
    <source>
        <dbReference type="ARBA" id="ARBA00022670"/>
    </source>
</evidence>
<reference evidence="12" key="1">
    <citation type="submission" date="2016-10" db="EMBL/GenBank/DDBJ databases">
        <title>CRISPR-Cas defence system in Roseofilum reptotaenium: evidence of a bacteriophage-cyanobacterium arms race in the coral black band disease.</title>
        <authorList>
            <person name="Buerger P."/>
            <person name="Wood-Charlson E.M."/>
            <person name="Weynberg K.D."/>
            <person name="Willis B."/>
            <person name="Van Oppen M.J."/>
        </authorList>
    </citation>
    <scope>NUCLEOTIDE SEQUENCE [LARGE SCALE GENOMIC DNA]</scope>
    <source>
        <strain evidence="12">AO1-A</strain>
    </source>
</reference>
<evidence type="ECO:0000256" key="3">
    <source>
        <dbReference type="ARBA" id="ARBA00007931"/>
    </source>
</evidence>
<feature type="transmembrane region" description="Helical" evidence="10">
    <location>
        <begin position="58"/>
        <end position="76"/>
    </location>
</feature>
<keyword evidence="9 10" id="KW-0472">Membrane</keyword>
<evidence type="ECO:0000256" key="1">
    <source>
        <dbReference type="ARBA" id="ARBA00001947"/>
    </source>
</evidence>
<evidence type="ECO:0000256" key="9">
    <source>
        <dbReference type="ARBA" id="ARBA00023136"/>
    </source>
</evidence>
<evidence type="ECO:0000256" key="5">
    <source>
        <dbReference type="ARBA" id="ARBA00022692"/>
    </source>
</evidence>
<evidence type="ECO:0000259" key="11">
    <source>
        <dbReference type="Pfam" id="PF02163"/>
    </source>
</evidence>
<evidence type="ECO:0000256" key="2">
    <source>
        <dbReference type="ARBA" id="ARBA00004141"/>
    </source>
</evidence>
<name>A0A1L9QPX1_9CYAN</name>
<protein>
    <submittedName>
        <fullName evidence="12">Site-2 protease family protein</fullName>
    </submittedName>
</protein>
<keyword evidence="13" id="KW-1185">Reference proteome</keyword>
<dbReference type="AlphaFoldDB" id="A0A1L9QPX1"/>
<dbReference type="Proteomes" id="UP000183940">
    <property type="component" value="Unassembled WGS sequence"/>
</dbReference>
<evidence type="ECO:0000313" key="12">
    <source>
        <dbReference type="EMBL" id="OJJ24720.1"/>
    </source>
</evidence>
<feature type="transmembrane region" description="Helical" evidence="10">
    <location>
        <begin position="373"/>
        <end position="392"/>
    </location>
</feature>
<dbReference type="Pfam" id="PF02163">
    <property type="entry name" value="Peptidase_M50"/>
    <property type="match status" value="1"/>
</dbReference>
<dbReference type="CDD" id="cd06160">
    <property type="entry name" value="S2P-M50_like_2"/>
    <property type="match status" value="1"/>
</dbReference>
<proteinExistence type="inferred from homology"/>
<feature type="transmembrane region" description="Helical" evidence="10">
    <location>
        <begin position="312"/>
        <end position="333"/>
    </location>
</feature>
<evidence type="ECO:0000256" key="6">
    <source>
        <dbReference type="ARBA" id="ARBA00022801"/>
    </source>
</evidence>
<dbReference type="PANTHER" id="PTHR31412:SF0">
    <property type="entry name" value="ZINC METALLOPROTEASE EGY1, CHLOROPLASTIC-RELATED"/>
    <property type="match status" value="1"/>
</dbReference>
<keyword evidence="7" id="KW-0809">Transit peptide</keyword>
<evidence type="ECO:0000256" key="10">
    <source>
        <dbReference type="SAM" id="Phobius"/>
    </source>
</evidence>
<feature type="transmembrane region" description="Helical" evidence="10">
    <location>
        <begin position="196"/>
        <end position="218"/>
    </location>
</feature>
<keyword evidence="5 10" id="KW-0812">Transmembrane</keyword>
<dbReference type="GO" id="GO:0006508">
    <property type="term" value="P:proteolysis"/>
    <property type="evidence" value="ECO:0007669"/>
    <property type="project" value="UniProtKB-KW"/>
</dbReference>
<dbReference type="GO" id="GO:0016020">
    <property type="term" value="C:membrane"/>
    <property type="evidence" value="ECO:0007669"/>
    <property type="project" value="UniProtKB-SubCell"/>
</dbReference>
<keyword evidence="8 10" id="KW-1133">Transmembrane helix</keyword>
<evidence type="ECO:0000256" key="7">
    <source>
        <dbReference type="ARBA" id="ARBA00022946"/>
    </source>
</evidence>
<accession>A0A1L9QPX1</accession>
<feature type="domain" description="Peptidase M50" evidence="11">
    <location>
        <begin position="245"/>
        <end position="412"/>
    </location>
</feature>
<keyword evidence="4 12" id="KW-0645">Protease</keyword>
<comment type="caution">
    <text evidence="12">The sequence shown here is derived from an EMBL/GenBank/DDBJ whole genome shotgun (WGS) entry which is preliminary data.</text>
</comment>
<sequence length="489" mass="54057">MTLLFLLLLGLITYFIVQRGVASSTSTPVWILWLVMMTPALAWTVWIWVQGEDQPPPLGVMIALFVFSSLLYLYLIQVGRSSPPNRDTAESEQESKVAPPPALTVEEQRQLQQCFPWSAYALHETECKGQVVVCRGQLRTSSDVAYQTVREKIEAHFGDRFLIVFQEGFEDKPFFVLIPNPQFQAKSAQPRLTRPMMALGLLALTVLTTTLMGTLAFSDLVSPEVEDNPNLLLENPSLLAPGLPYAIALMTILGIHELGHYLMARRYKIKATLPYFIPIPFFLGTFGAFIQIRSPIPHRKALFDVGIAGPLAGLMVTIPIFMWGLSLSDVITASENTSMFNFDSLNPKATVLLAILSKIALGNQLTTDMAVNLHPVAVAGFLGLVITALNLVPVGQLDGGHVVHAMFGQRTAVAIGQISRLLVLILAFLHQEFLWWAIFLLLMPIADEPALNDVTELDNVRDFLGLLALVILVMIVLPAPPTLIEWFYG</sequence>
<feature type="transmembrane region" description="Helical" evidence="10">
    <location>
        <begin position="463"/>
        <end position="488"/>
    </location>
</feature>
<feature type="transmembrane region" description="Helical" evidence="10">
    <location>
        <begin position="238"/>
        <end position="259"/>
    </location>
</feature>
<dbReference type="GO" id="GO:0008233">
    <property type="term" value="F:peptidase activity"/>
    <property type="evidence" value="ECO:0007669"/>
    <property type="project" value="UniProtKB-KW"/>
</dbReference>
<dbReference type="PANTHER" id="PTHR31412">
    <property type="entry name" value="ZINC METALLOPROTEASE EGY1"/>
    <property type="match status" value="1"/>
</dbReference>
<comment type="similarity">
    <text evidence="3">Belongs to the peptidase M50B family.</text>
</comment>
<gene>
    <name evidence="12" type="ORF">BI308_14895</name>
</gene>
<evidence type="ECO:0000256" key="8">
    <source>
        <dbReference type="ARBA" id="ARBA00022989"/>
    </source>
</evidence>
<comment type="cofactor">
    <cofactor evidence="1">
        <name>Zn(2+)</name>
        <dbReference type="ChEBI" id="CHEBI:29105"/>
    </cofactor>
</comment>
<feature type="transmembrane region" description="Helical" evidence="10">
    <location>
        <begin position="271"/>
        <end position="292"/>
    </location>
</feature>
<dbReference type="InterPro" id="IPR044838">
    <property type="entry name" value="EGY1-like"/>
</dbReference>
<evidence type="ECO:0000313" key="13">
    <source>
        <dbReference type="Proteomes" id="UP000183940"/>
    </source>
</evidence>
<organism evidence="12 13">
    <name type="scientific">Roseofilum reptotaenium AO1-A</name>
    <dbReference type="NCBI Taxonomy" id="1925591"/>
    <lineage>
        <taxon>Bacteria</taxon>
        <taxon>Bacillati</taxon>
        <taxon>Cyanobacteriota</taxon>
        <taxon>Cyanophyceae</taxon>
        <taxon>Desertifilales</taxon>
        <taxon>Desertifilaceae</taxon>
        <taxon>Roseofilum</taxon>
    </lineage>
</organism>
<keyword evidence="6" id="KW-0378">Hydrolase</keyword>
<dbReference type="InterPro" id="IPR008915">
    <property type="entry name" value="Peptidase_M50"/>
</dbReference>
<dbReference type="EMBL" id="MLAW01000026">
    <property type="protein sequence ID" value="OJJ24720.1"/>
    <property type="molecule type" value="Genomic_DNA"/>
</dbReference>